<sequence>MFTTLTLDNGNGEDGSLSSRPKRTQVRRACNWCKLMRIKCDNDRPCSNCRQGDRTCGTSGKNQFRSIAEAVKEVETLRTQMRELESSKRKLEESRSLTRSPVEAAKNASFPKTYTVRPSASRNGVRVGSILYGMASLPFFITRLGEFLQATRPQLEVQLELDISTHVSTPNLLPPDSSSAKFLPPSQETHYLALFWQTHYFSFPILNEGELRREYQELVAETGAGAPRKASALVDIILALCIQLGSFRIHHTSDPRAGARGSPPPSCSTPAGFQYYNRCQEAIDQTIESPSLTTVQCYVFSIIYLCEAGLWNAAHGIAGKAVMIAMLLGLPNEPPASEPELQKELSRRTWWSLYALDAILSVEVGRPPIIDPLVSTCRLPSDSLEIAQSLAPHYRHDETCPSWLGFQTQTLRLLHAARTIRTDFSNKYDDLVGEDGYKAFVSNGEIREECARFLAEPMKEIEAWAKDVPNGYYVPRKEGKPFSTSRSILDLDSNPNILIHCQRQRLLIELQYHHQCICLYQPFICFASTPGISTPLSDSMAAAGLSHAIALTTMVHQALTTSDVLSGIYFVCRWQKNALFTMLGYAYTFPLCHSSTAILKTIGMGITVIDMYASTFSMAVSATTNTRILADDIGAVMSGFYVGDSWSSSSWLASLGTTTSTTTPPPPPPPPVPATADAGQQPTATVSPTMGFSSSETSERQNPRPLTTASSVTTTARPSTPAATTDELLHLNQLDMDALPAMGDMGSDWDAMDILWTNLGTTLSSQTEFWAMMEDVGLEGLDKDKMHSS</sequence>
<evidence type="ECO:0000313" key="5">
    <source>
        <dbReference type="EMBL" id="KAH6651606.1"/>
    </source>
</evidence>
<feature type="domain" description="Zn(2)-C6 fungal-type" evidence="4">
    <location>
        <begin position="29"/>
        <end position="56"/>
    </location>
</feature>
<dbReference type="GO" id="GO:0000981">
    <property type="term" value="F:DNA-binding transcription factor activity, RNA polymerase II-specific"/>
    <property type="evidence" value="ECO:0007669"/>
    <property type="project" value="InterPro"/>
</dbReference>
<dbReference type="GO" id="GO:0006351">
    <property type="term" value="P:DNA-templated transcription"/>
    <property type="evidence" value="ECO:0007669"/>
    <property type="project" value="InterPro"/>
</dbReference>
<dbReference type="CDD" id="cd12148">
    <property type="entry name" value="fungal_TF_MHR"/>
    <property type="match status" value="1"/>
</dbReference>
<dbReference type="OrthoDB" id="2283488at2759"/>
<accession>A0A9P8UGA0</accession>
<dbReference type="InterPro" id="IPR001138">
    <property type="entry name" value="Zn2Cys6_DnaBD"/>
</dbReference>
<comment type="caution">
    <text evidence="5">The sequence shown here is derived from an EMBL/GenBank/DDBJ whole genome shotgun (WGS) entry which is preliminary data.</text>
</comment>
<feature type="compositionally biased region" description="Low complexity" evidence="3">
    <location>
        <begin position="705"/>
        <end position="724"/>
    </location>
</feature>
<dbReference type="Pfam" id="PF00172">
    <property type="entry name" value="Zn_clus"/>
    <property type="match status" value="1"/>
</dbReference>
<dbReference type="Gene3D" id="4.10.240.10">
    <property type="entry name" value="Zn(2)-C6 fungal-type DNA-binding domain"/>
    <property type="match status" value="1"/>
</dbReference>
<evidence type="ECO:0000256" key="2">
    <source>
        <dbReference type="ARBA" id="ARBA00023242"/>
    </source>
</evidence>
<dbReference type="CDD" id="cd00067">
    <property type="entry name" value="GAL4"/>
    <property type="match status" value="1"/>
</dbReference>
<dbReference type="GeneID" id="70129217"/>
<feature type="region of interest" description="Disordered" evidence="3">
    <location>
        <begin position="83"/>
        <end position="104"/>
    </location>
</feature>
<evidence type="ECO:0000313" key="6">
    <source>
        <dbReference type="Proteomes" id="UP000758603"/>
    </source>
</evidence>
<dbReference type="SUPFAM" id="SSF57701">
    <property type="entry name" value="Zn2/Cys6 DNA-binding domain"/>
    <property type="match status" value="1"/>
</dbReference>
<dbReference type="GO" id="GO:0003677">
    <property type="term" value="F:DNA binding"/>
    <property type="evidence" value="ECO:0007669"/>
    <property type="project" value="InterPro"/>
</dbReference>
<feature type="region of interest" description="Disordered" evidence="3">
    <location>
        <begin position="656"/>
        <end position="724"/>
    </location>
</feature>
<dbReference type="Pfam" id="PF04082">
    <property type="entry name" value="Fungal_trans"/>
    <property type="match status" value="1"/>
</dbReference>
<dbReference type="EMBL" id="JAGPXC010000006">
    <property type="protein sequence ID" value="KAH6651606.1"/>
    <property type="molecule type" value="Genomic_DNA"/>
</dbReference>
<dbReference type="InterPro" id="IPR007219">
    <property type="entry name" value="XnlR_reg_dom"/>
</dbReference>
<dbReference type="GO" id="GO:0008270">
    <property type="term" value="F:zinc ion binding"/>
    <property type="evidence" value="ECO:0007669"/>
    <property type="project" value="InterPro"/>
</dbReference>
<evidence type="ECO:0000256" key="1">
    <source>
        <dbReference type="ARBA" id="ARBA00022723"/>
    </source>
</evidence>
<feature type="compositionally biased region" description="Pro residues" evidence="3">
    <location>
        <begin position="663"/>
        <end position="673"/>
    </location>
</feature>
<dbReference type="InterPro" id="IPR036864">
    <property type="entry name" value="Zn2-C6_fun-type_DNA-bd_sf"/>
</dbReference>
<name>A0A9P8UGA0_9PEZI</name>
<proteinExistence type="predicted"/>
<evidence type="ECO:0000256" key="3">
    <source>
        <dbReference type="SAM" id="MobiDB-lite"/>
    </source>
</evidence>
<dbReference type="Proteomes" id="UP000758603">
    <property type="component" value="Unassembled WGS sequence"/>
</dbReference>
<dbReference type="PANTHER" id="PTHR46910:SF17">
    <property type="entry name" value="SCFA-RELATED"/>
    <property type="match status" value="1"/>
</dbReference>
<dbReference type="RefSeq" id="XP_045955884.1">
    <property type="nucleotide sequence ID" value="XM_046100325.1"/>
</dbReference>
<feature type="compositionally biased region" description="Basic and acidic residues" evidence="3">
    <location>
        <begin position="83"/>
        <end position="96"/>
    </location>
</feature>
<keyword evidence="6" id="KW-1185">Reference proteome</keyword>
<protein>
    <recommendedName>
        <fullName evidence="4">Zn(2)-C6 fungal-type domain-containing protein</fullName>
    </recommendedName>
</protein>
<feature type="region of interest" description="Disordered" evidence="3">
    <location>
        <begin position="1"/>
        <end position="21"/>
    </location>
</feature>
<dbReference type="AlphaFoldDB" id="A0A9P8UGA0"/>
<gene>
    <name evidence="5" type="ORF">BKA67DRAFT_537472</name>
</gene>
<dbReference type="PROSITE" id="PS00463">
    <property type="entry name" value="ZN2_CY6_FUNGAL_1"/>
    <property type="match status" value="1"/>
</dbReference>
<evidence type="ECO:0000259" key="4">
    <source>
        <dbReference type="PROSITE" id="PS50048"/>
    </source>
</evidence>
<dbReference type="SMART" id="SM00906">
    <property type="entry name" value="Fungal_trans"/>
    <property type="match status" value="1"/>
</dbReference>
<reference evidence="5" key="1">
    <citation type="journal article" date="2021" name="Nat. Commun.">
        <title>Genetic determinants of endophytism in the Arabidopsis root mycobiome.</title>
        <authorList>
            <person name="Mesny F."/>
            <person name="Miyauchi S."/>
            <person name="Thiergart T."/>
            <person name="Pickel B."/>
            <person name="Atanasova L."/>
            <person name="Karlsson M."/>
            <person name="Huettel B."/>
            <person name="Barry K.W."/>
            <person name="Haridas S."/>
            <person name="Chen C."/>
            <person name="Bauer D."/>
            <person name="Andreopoulos W."/>
            <person name="Pangilinan J."/>
            <person name="LaButti K."/>
            <person name="Riley R."/>
            <person name="Lipzen A."/>
            <person name="Clum A."/>
            <person name="Drula E."/>
            <person name="Henrissat B."/>
            <person name="Kohler A."/>
            <person name="Grigoriev I.V."/>
            <person name="Martin F.M."/>
            <person name="Hacquard S."/>
        </authorList>
    </citation>
    <scope>NUCLEOTIDE SEQUENCE</scope>
    <source>
        <strain evidence="5">MPI-SDFR-AT-0073</strain>
    </source>
</reference>
<dbReference type="PROSITE" id="PS50048">
    <property type="entry name" value="ZN2_CY6_FUNGAL_2"/>
    <property type="match status" value="1"/>
</dbReference>
<organism evidence="5 6">
    <name type="scientific">Truncatella angustata</name>
    <dbReference type="NCBI Taxonomy" id="152316"/>
    <lineage>
        <taxon>Eukaryota</taxon>
        <taxon>Fungi</taxon>
        <taxon>Dikarya</taxon>
        <taxon>Ascomycota</taxon>
        <taxon>Pezizomycotina</taxon>
        <taxon>Sordariomycetes</taxon>
        <taxon>Xylariomycetidae</taxon>
        <taxon>Amphisphaeriales</taxon>
        <taxon>Sporocadaceae</taxon>
        <taxon>Truncatella</taxon>
    </lineage>
</organism>
<dbReference type="InterPro" id="IPR050987">
    <property type="entry name" value="AtrR-like"/>
</dbReference>
<feature type="compositionally biased region" description="Polar residues" evidence="3">
    <location>
        <begin position="680"/>
        <end position="696"/>
    </location>
</feature>
<keyword evidence="1" id="KW-0479">Metal-binding</keyword>
<dbReference type="PANTHER" id="PTHR46910">
    <property type="entry name" value="TRANSCRIPTION FACTOR PDR1"/>
    <property type="match status" value="1"/>
</dbReference>
<keyword evidence="2" id="KW-0539">Nucleus</keyword>